<evidence type="ECO:0000256" key="1">
    <source>
        <dbReference type="SAM" id="Phobius"/>
    </source>
</evidence>
<feature type="transmembrane region" description="Helical" evidence="1">
    <location>
        <begin position="36"/>
        <end position="58"/>
    </location>
</feature>
<reference evidence="2 3" key="1">
    <citation type="submission" date="2019-12" db="EMBL/GenBank/DDBJ databases">
        <authorList>
            <person name="Lee S.D."/>
        </authorList>
    </citation>
    <scope>NUCLEOTIDE SEQUENCE [LARGE SCALE GENOMIC DNA]</scope>
    <source>
        <strain evidence="2 3">GH1-50</strain>
    </source>
</reference>
<dbReference type="RefSeq" id="WP_160762475.1">
    <property type="nucleotide sequence ID" value="NZ_WUPT01000001.1"/>
</dbReference>
<dbReference type="AlphaFoldDB" id="A0A7C9IP03"/>
<dbReference type="Pfam" id="PF20134">
    <property type="entry name" value="DUF6524"/>
    <property type="match status" value="1"/>
</dbReference>
<keyword evidence="1" id="KW-0812">Transmembrane</keyword>
<keyword evidence="1" id="KW-1133">Transmembrane helix</keyword>
<evidence type="ECO:0000313" key="3">
    <source>
        <dbReference type="Proteomes" id="UP000480350"/>
    </source>
</evidence>
<dbReference type="InterPro" id="IPR045387">
    <property type="entry name" value="DUF6524"/>
</dbReference>
<gene>
    <name evidence="2" type="ORF">GQ651_01650</name>
</gene>
<organism evidence="2 3">
    <name type="scientific">Kangsaoukella pontilimi</name>
    <dbReference type="NCBI Taxonomy" id="2691042"/>
    <lineage>
        <taxon>Bacteria</taxon>
        <taxon>Pseudomonadati</taxon>
        <taxon>Pseudomonadota</taxon>
        <taxon>Alphaproteobacteria</taxon>
        <taxon>Rhodobacterales</taxon>
        <taxon>Paracoccaceae</taxon>
        <taxon>Kangsaoukella</taxon>
    </lineage>
</organism>
<keyword evidence="1" id="KW-0472">Membrane</keyword>
<feature type="transmembrane region" description="Helical" evidence="1">
    <location>
        <begin position="65"/>
        <end position="82"/>
    </location>
</feature>
<reference evidence="2 3" key="2">
    <citation type="submission" date="2020-03" db="EMBL/GenBank/DDBJ databases">
        <title>Kangsaoukella pontilimi gen. nov., sp. nov., a new member of the family Rhodobacteraceae isolated from a tidal mudflat.</title>
        <authorList>
            <person name="Kim I.S."/>
        </authorList>
    </citation>
    <scope>NUCLEOTIDE SEQUENCE [LARGE SCALE GENOMIC DNA]</scope>
    <source>
        <strain evidence="2 3">GH1-50</strain>
    </source>
</reference>
<comment type="caution">
    <text evidence="2">The sequence shown here is derived from an EMBL/GenBank/DDBJ whole genome shotgun (WGS) entry which is preliminary data.</text>
</comment>
<accession>A0A7C9IP03</accession>
<evidence type="ECO:0000313" key="2">
    <source>
        <dbReference type="EMBL" id="MXQ06543.1"/>
    </source>
</evidence>
<keyword evidence="3" id="KW-1185">Reference proteome</keyword>
<protein>
    <submittedName>
        <fullName evidence="2">Uncharacterized protein</fullName>
    </submittedName>
</protein>
<proteinExistence type="predicted"/>
<dbReference type="EMBL" id="WUPT01000001">
    <property type="protein sequence ID" value="MXQ06543.1"/>
    <property type="molecule type" value="Genomic_DNA"/>
</dbReference>
<name>A0A7C9IP03_9RHOB</name>
<dbReference type="Proteomes" id="UP000480350">
    <property type="component" value="Unassembled WGS sequence"/>
</dbReference>
<sequence>MGFLIRWIAAFLLLALTFNPTRYDYYDWARASWSDATPMVVLVGLLLLVAYALFLTALFRGIGRLGALLILAVIAALIWVLVDYGIVSLNNPGALTWAVLLALSIVLAIGMYWGILWRRMSGQFEVDDEDAA</sequence>
<feature type="transmembrane region" description="Helical" evidence="1">
    <location>
        <begin position="94"/>
        <end position="115"/>
    </location>
</feature>